<gene>
    <name evidence="4" type="ORF">HUK84_15650</name>
</gene>
<dbReference type="RefSeq" id="WP_176641112.1">
    <property type="nucleotide sequence ID" value="NZ_JABXXP010000488.1"/>
</dbReference>
<comment type="similarity">
    <text evidence="1">Belongs to the bacterial AtpI family.</text>
</comment>
<feature type="transmembrane region" description="Helical" evidence="3">
    <location>
        <begin position="79"/>
        <end position="99"/>
    </location>
</feature>
<comment type="function">
    <text evidence="1">A possible function for this protein is to guide the assembly of the membrane sector of the ATPase enzyme complex.</text>
</comment>
<dbReference type="AlphaFoldDB" id="A0A7Y7IZ50"/>
<dbReference type="InterPro" id="IPR032820">
    <property type="entry name" value="ATPase_put"/>
</dbReference>
<proteinExistence type="inferred from homology"/>
<dbReference type="Pfam" id="PF09527">
    <property type="entry name" value="ATPase_gene1"/>
    <property type="match status" value="1"/>
</dbReference>
<evidence type="ECO:0000313" key="4">
    <source>
        <dbReference type="EMBL" id="NVN12541.1"/>
    </source>
</evidence>
<dbReference type="EMBL" id="JABXXP010000488">
    <property type="protein sequence ID" value="NVN12541.1"/>
    <property type="molecule type" value="Genomic_DNA"/>
</dbReference>
<evidence type="ECO:0000256" key="1">
    <source>
        <dbReference type="PIRNR" id="PIRNR032126"/>
    </source>
</evidence>
<keyword evidence="1 3" id="KW-0472">Membrane</keyword>
<organism evidence="4 5">
    <name type="scientific">Nguyenibacter vanlangensis</name>
    <dbReference type="NCBI Taxonomy" id="1216886"/>
    <lineage>
        <taxon>Bacteria</taxon>
        <taxon>Pseudomonadati</taxon>
        <taxon>Pseudomonadota</taxon>
        <taxon>Alphaproteobacteria</taxon>
        <taxon>Acetobacterales</taxon>
        <taxon>Acetobacteraceae</taxon>
        <taxon>Nguyenibacter</taxon>
    </lineage>
</organism>
<keyword evidence="1" id="KW-0406">Ion transport</keyword>
<comment type="caution">
    <text evidence="4">The sequence shown here is derived from an EMBL/GenBank/DDBJ whole genome shotgun (WGS) entry which is preliminary data.</text>
</comment>
<evidence type="ECO:0000256" key="2">
    <source>
        <dbReference type="SAM" id="MobiDB-lite"/>
    </source>
</evidence>
<dbReference type="GO" id="GO:1902600">
    <property type="term" value="P:proton transmembrane transport"/>
    <property type="evidence" value="ECO:0007669"/>
    <property type="project" value="UniProtKB-KW"/>
</dbReference>
<feature type="compositionally biased region" description="Basic and acidic residues" evidence="2">
    <location>
        <begin position="1"/>
        <end position="25"/>
    </location>
</feature>
<evidence type="ECO:0000256" key="3">
    <source>
        <dbReference type="SAM" id="Phobius"/>
    </source>
</evidence>
<keyword evidence="1" id="KW-0375">Hydrogen ion transport</keyword>
<accession>A0A7Y7IZ50</accession>
<sequence length="111" mass="11641">MGKDTDSSRQSFDTRLKQAMDRNNPDRAAPAAQGSGLSASDMSALGVVLRAGTEMVSALAVGVAIGWGLDRWLGTRPAFLILFSFLGGAAGVLNVWRLVRPLDTPGDKPGL</sequence>
<keyword evidence="1" id="KW-0813">Transport</keyword>
<feature type="region of interest" description="Disordered" evidence="2">
    <location>
        <begin position="1"/>
        <end position="38"/>
    </location>
</feature>
<reference evidence="4 5" key="1">
    <citation type="submission" date="2020-06" db="EMBL/GenBank/DDBJ databases">
        <title>Description of novel acetic acid bacteria.</title>
        <authorList>
            <person name="Sombolestani A."/>
        </authorList>
    </citation>
    <scope>NUCLEOTIDE SEQUENCE [LARGE SCALE GENOMIC DNA]</scope>
    <source>
        <strain evidence="4 5">LMG 31431</strain>
    </source>
</reference>
<dbReference type="PIRSF" id="PIRSF032126">
    <property type="entry name" value="F0F1_ATP_synthase_subunit_I"/>
    <property type="match status" value="1"/>
</dbReference>
<dbReference type="Proteomes" id="UP000534870">
    <property type="component" value="Unassembled WGS sequence"/>
</dbReference>
<name>A0A7Y7IZ50_9PROT</name>
<dbReference type="GO" id="GO:0045259">
    <property type="term" value="C:proton-transporting ATP synthase complex"/>
    <property type="evidence" value="ECO:0007669"/>
    <property type="project" value="UniProtKB-UniRule"/>
</dbReference>
<keyword evidence="3" id="KW-0812">Transmembrane</keyword>
<evidence type="ECO:0000313" key="5">
    <source>
        <dbReference type="Proteomes" id="UP000534870"/>
    </source>
</evidence>
<dbReference type="InterPro" id="IPR016989">
    <property type="entry name" value="Atp1_alphaprobac"/>
</dbReference>
<protein>
    <recommendedName>
        <fullName evidence="1">ATP synthase protein I</fullName>
    </recommendedName>
</protein>
<feature type="transmembrane region" description="Helical" evidence="3">
    <location>
        <begin position="47"/>
        <end position="67"/>
    </location>
</feature>
<keyword evidence="3" id="KW-1133">Transmembrane helix</keyword>